<dbReference type="AlphaFoldDB" id="A0A2P2N5Z2"/>
<evidence type="ECO:0000313" key="1">
    <source>
        <dbReference type="EMBL" id="MBX37882.1"/>
    </source>
</evidence>
<name>A0A2P2N5Z2_RHIMU</name>
<sequence>MKSLCCACSYLCLPFIFEAMMSTACFLWII</sequence>
<accession>A0A2P2N5Z2</accession>
<proteinExistence type="predicted"/>
<organism evidence="1">
    <name type="scientific">Rhizophora mucronata</name>
    <name type="common">Asiatic mangrove</name>
    <dbReference type="NCBI Taxonomy" id="61149"/>
    <lineage>
        <taxon>Eukaryota</taxon>
        <taxon>Viridiplantae</taxon>
        <taxon>Streptophyta</taxon>
        <taxon>Embryophyta</taxon>
        <taxon>Tracheophyta</taxon>
        <taxon>Spermatophyta</taxon>
        <taxon>Magnoliopsida</taxon>
        <taxon>eudicotyledons</taxon>
        <taxon>Gunneridae</taxon>
        <taxon>Pentapetalae</taxon>
        <taxon>rosids</taxon>
        <taxon>fabids</taxon>
        <taxon>Malpighiales</taxon>
        <taxon>Rhizophoraceae</taxon>
        <taxon>Rhizophora</taxon>
    </lineage>
</organism>
<dbReference type="EMBL" id="GGEC01057398">
    <property type="protein sequence ID" value="MBX37882.1"/>
    <property type="molecule type" value="Transcribed_RNA"/>
</dbReference>
<reference evidence="1" key="1">
    <citation type="submission" date="2018-02" db="EMBL/GenBank/DDBJ databases">
        <title>Rhizophora mucronata_Transcriptome.</title>
        <authorList>
            <person name="Meera S.P."/>
            <person name="Sreeshan A."/>
            <person name="Augustine A."/>
        </authorList>
    </citation>
    <scope>NUCLEOTIDE SEQUENCE</scope>
    <source>
        <tissue evidence="1">Leaf</tissue>
    </source>
</reference>
<protein>
    <submittedName>
        <fullName evidence="1">Uncharacterized protein</fullName>
    </submittedName>
</protein>